<keyword evidence="5" id="KW-0813">Transport</keyword>
<keyword evidence="2 5" id="KW-0812">Transmembrane</keyword>
<dbReference type="RefSeq" id="WP_093322111.1">
    <property type="nucleotide sequence ID" value="NZ_FOSZ01000002.1"/>
</dbReference>
<proteinExistence type="inferred from homology"/>
<feature type="transmembrane region" description="Helical" evidence="5">
    <location>
        <begin position="225"/>
        <end position="245"/>
    </location>
</feature>
<feature type="transmembrane region" description="Helical" evidence="5">
    <location>
        <begin position="20"/>
        <end position="43"/>
    </location>
</feature>
<evidence type="ECO:0000259" key="6">
    <source>
        <dbReference type="PROSITE" id="PS51012"/>
    </source>
</evidence>
<organism evidence="7 8">
    <name type="scientific">Shimia haliotis</name>
    <dbReference type="NCBI Taxonomy" id="1280847"/>
    <lineage>
        <taxon>Bacteria</taxon>
        <taxon>Pseudomonadati</taxon>
        <taxon>Pseudomonadota</taxon>
        <taxon>Alphaproteobacteria</taxon>
        <taxon>Rhodobacterales</taxon>
        <taxon>Roseobacteraceae</taxon>
    </lineage>
</organism>
<dbReference type="PROSITE" id="PS51012">
    <property type="entry name" value="ABC_TM2"/>
    <property type="match status" value="1"/>
</dbReference>
<dbReference type="EMBL" id="FOSZ01000002">
    <property type="protein sequence ID" value="SFK81404.1"/>
    <property type="molecule type" value="Genomic_DNA"/>
</dbReference>
<dbReference type="InterPro" id="IPR052522">
    <property type="entry name" value="ABC-2_transport_permease"/>
</dbReference>
<dbReference type="NCBIfam" id="NF011648">
    <property type="entry name" value="PRK15066.1"/>
    <property type="match status" value="1"/>
</dbReference>
<protein>
    <recommendedName>
        <fullName evidence="5">Transport permease protein</fullName>
    </recommendedName>
</protein>
<keyword evidence="4 5" id="KW-0472">Membrane</keyword>
<dbReference type="InterPro" id="IPR000412">
    <property type="entry name" value="ABC_2_transport"/>
</dbReference>
<dbReference type="Pfam" id="PF01061">
    <property type="entry name" value="ABC2_membrane"/>
    <property type="match status" value="1"/>
</dbReference>
<name>A0A1I4CJG6_9RHOB</name>
<evidence type="ECO:0000313" key="8">
    <source>
        <dbReference type="Proteomes" id="UP000198851"/>
    </source>
</evidence>
<feature type="transmembrane region" description="Helical" evidence="5">
    <location>
        <begin position="140"/>
        <end position="161"/>
    </location>
</feature>
<gene>
    <name evidence="7" type="ORF">SAMN04488036_102320</name>
</gene>
<keyword evidence="5" id="KW-1003">Cell membrane</keyword>
<evidence type="ECO:0000256" key="2">
    <source>
        <dbReference type="ARBA" id="ARBA00022692"/>
    </source>
</evidence>
<dbReference type="PANTHER" id="PTHR43332:SF1">
    <property type="entry name" value="TRANSPORT PERMEASE PROTEIN"/>
    <property type="match status" value="1"/>
</dbReference>
<keyword evidence="8" id="KW-1185">Reference proteome</keyword>
<reference evidence="8" key="1">
    <citation type="submission" date="2016-10" db="EMBL/GenBank/DDBJ databases">
        <authorList>
            <person name="Varghese N."/>
            <person name="Submissions S."/>
        </authorList>
    </citation>
    <scope>NUCLEOTIDE SEQUENCE [LARGE SCALE GENOMIC DNA]</scope>
    <source>
        <strain evidence="8">DSM 28453</strain>
    </source>
</reference>
<feature type="transmembrane region" description="Helical" evidence="5">
    <location>
        <begin position="55"/>
        <end position="82"/>
    </location>
</feature>
<evidence type="ECO:0000313" key="7">
    <source>
        <dbReference type="EMBL" id="SFK81404.1"/>
    </source>
</evidence>
<dbReference type="Proteomes" id="UP000198851">
    <property type="component" value="Unassembled WGS sequence"/>
</dbReference>
<dbReference type="STRING" id="1280847.SAMN04488036_102320"/>
<dbReference type="PANTHER" id="PTHR43332">
    <property type="entry name" value="INNER MEMBRANE TRANSPORT PERMEASE YADH-RELATED"/>
    <property type="match status" value="1"/>
</dbReference>
<dbReference type="GO" id="GO:0043190">
    <property type="term" value="C:ATP-binding cassette (ABC) transporter complex"/>
    <property type="evidence" value="ECO:0007669"/>
    <property type="project" value="InterPro"/>
</dbReference>
<feature type="transmembrane region" description="Helical" evidence="5">
    <location>
        <begin position="102"/>
        <end position="128"/>
    </location>
</feature>
<accession>A0A1I4CJG6</accession>
<evidence type="ECO:0000256" key="5">
    <source>
        <dbReference type="RuleBase" id="RU361157"/>
    </source>
</evidence>
<evidence type="ECO:0000256" key="1">
    <source>
        <dbReference type="ARBA" id="ARBA00004141"/>
    </source>
</evidence>
<sequence length="253" mass="27928">MNFSAIWAMYTSEMVRFFRTIAQSFISPVLSTSLYFVVFGAAIGSRIDQVEGVSYGAFIVPGLIMLSVMTQAISNASFGIYFPKFIGTIYELLSAPVNFLEVVLGFVGAAATKALFIGVVILVTAGLFVDFEIQHPLAMVLFLLLTCLSFSLFGFIIGIWAQNFEQLQLIPLLVITPLVFLGGSFYSISMLPPIWQKITLFNPVVYLISGFRWSFFGTADVPVGLSLLAIAGFTALCMGVIWWIFRTGWRIRA</sequence>
<evidence type="ECO:0000256" key="4">
    <source>
        <dbReference type="ARBA" id="ARBA00023136"/>
    </source>
</evidence>
<keyword evidence="3 5" id="KW-1133">Transmembrane helix</keyword>
<comment type="subcellular location">
    <subcellularLocation>
        <location evidence="5">Cell inner membrane</location>
        <topology evidence="5">Multi-pass membrane protein</topology>
    </subcellularLocation>
    <subcellularLocation>
        <location evidence="1">Membrane</location>
        <topology evidence="1">Multi-pass membrane protein</topology>
    </subcellularLocation>
</comment>
<dbReference type="PIRSF" id="PIRSF006648">
    <property type="entry name" value="DrrB"/>
    <property type="match status" value="1"/>
</dbReference>
<dbReference type="GO" id="GO:0140359">
    <property type="term" value="F:ABC-type transporter activity"/>
    <property type="evidence" value="ECO:0007669"/>
    <property type="project" value="InterPro"/>
</dbReference>
<dbReference type="PRINTS" id="PR00164">
    <property type="entry name" value="ABC2TRNSPORT"/>
</dbReference>
<dbReference type="InterPro" id="IPR047817">
    <property type="entry name" value="ABC2_TM_bact-type"/>
</dbReference>
<dbReference type="InterPro" id="IPR013525">
    <property type="entry name" value="ABC2_TM"/>
</dbReference>
<comment type="similarity">
    <text evidence="5">Belongs to the ABC-2 integral membrane protein family.</text>
</comment>
<evidence type="ECO:0000256" key="3">
    <source>
        <dbReference type="ARBA" id="ARBA00022989"/>
    </source>
</evidence>
<dbReference type="OrthoDB" id="9804001at2"/>
<dbReference type="AlphaFoldDB" id="A0A1I4CJG6"/>
<feature type="transmembrane region" description="Helical" evidence="5">
    <location>
        <begin position="167"/>
        <end position="188"/>
    </location>
</feature>
<feature type="domain" description="ABC transmembrane type-2" evidence="6">
    <location>
        <begin position="19"/>
        <end position="248"/>
    </location>
</feature>